<dbReference type="GO" id="GO:0019722">
    <property type="term" value="P:calcium-mediated signaling"/>
    <property type="evidence" value="ECO:0007669"/>
    <property type="project" value="TreeGrafter"/>
</dbReference>
<feature type="region of interest" description="Disordered" evidence="7">
    <location>
        <begin position="68"/>
        <end position="99"/>
    </location>
</feature>
<evidence type="ECO:0000256" key="8">
    <source>
        <dbReference type="SAM" id="SignalP"/>
    </source>
</evidence>
<reference evidence="9" key="1">
    <citation type="submission" date="2018-02" db="EMBL/GenBank/DDBJ databases">
        <title>Rhizophora mucronata_Transcriptome.</title>
        <authorList>
            <person name="Meera S.P."/>
            <person name="Sreeshan A."/>
            <person name="Augustine A."/>
        </authorList>
    </citation>
    <scope>NUCLEOTIDE SEQUENCE</scope>
    <source>
        <tissue evidence="9">Leaf</tissue>
    </source>
</reference>
<accession>A0A2P2NM63</accession>
<evidence type="ECO:0000256" key="7">
    <source>
        <dbReference type="SAM" id="MobiDB-lite"/>
    </source>
</evidence>
<dbReference type="GO" id="GO:0005179">
    <property type="term" value="F:hormone activity"/>
    <property type="evidence" value="ECO:0007669"/>
    <property type="project" value="UniProtKB-KW"/>
</dbReference>
<dbReference type="GO" id="GO:0009506">
    <property type="term" value="C:plasmodesma"/>
    <property type="evidence" value="ECO:0007669"/>
    <property type="project" value="TreeGrafter"/>
</dbReference>
<name>A0A2P2NM63_RHIMU</name>
<dbReference type="InterPro" id="IPR008801">
    <property type="entry name" value="RALF"/>
</dbReference>
<keyword evidence="5 8" id="KW-0732">Signal</keyword>
<keyword evidence="6" id="KW-1015">Disulfide bond</keyword>
<evidence type="ECO:0000256" key="5">
    <source>
        <dbReference type="ARBA" id="ARBA00022729"/>
    </source>
</evidence>
<dbReference type="GO" id="GO:0040008">
    <property type="term" value="P:regulation of growth"/>
    <property type="evidence" value="ECO:0007669"/>
    <property type="project" value="UniProtKB-ARBA"/>
</dbReference>
<evidence type="ECO:0000256" key="3">
    <source>
        <dbReference type="ARBA" id="ARBA00022525"/>
    </source>
</evidence>
<evidence type="ECO:0008006" key="10">
    <source>
        <dbReference type="Google" id="ProtNLM"/>
    </source>
</evidence>
<sequence length="110" mass="12131">MEPKSLNVCVLIALGLFYLGPMSNKVSWASQVCNASIAECNEEYEVLMATEISRRFLEHRKYISPGVLHRDQPVCSGGKRGQSYSSGCLPPKSNPGGRGCSRIYRCRSDS</sequence>
<keyword evidence="4" id="KW-0372">Hormone</keyword>
<dbReference type="Pfam" id="PF05498">
    <property type="entry name" value="RALF"/>
    <property type="match status" value="1"/>
</dbReference>
<feature type="chain" id="PRO_5015196568" description="Protein RALF-like 32" evidence="8">
    <location>
        <begin position="25"/>
        <end position="110"/>
    </location>
</feature>
<comment type="similarity">
    <text evidence="2">Belongs to the plant rapid alkalinization factor (RALF) family.</text>
</comment>
<evidence type="ECO:0000256" key="4">
    <source>
        <dbReference type="ARBA" id="ARBA00022702"/>
    </source>
</evidence>
<dbReference type="GO" id="GO:0005576">
    <property type="term" value="C:extracellular region"/>
    <property type="evidence" value="ECO:0007669"/>
    <property type="project" value="UniProtKB-SubCell"/>
</dbReference>
<dbReference type="PANTHER" id="PTHR33136">
    <property type="entry name" value="RAPID ALKALINIZATION FACTOR-LIKE"/>
    <property type="match status" value="1"/>
</dbReference>
<protein>
    <recommendedName>
        <fullName evidence="10">Protein RALF-like 32</fullName>
    </recommendedName>
</protein>
<evidence type="ECO:0000256" key="2">
    <source>
        <dbReference type="ARBA" id="ARBA00009178"/>
    </source>
</evidence>
<feature type="signal peptide" evidence="8">
    <location>
        <begin position="1"/>
        <end position="24"/>
    </location>
</feature>
<evidence type="ECO:0000256" key="6">
    <source>
        <dbReference type="ARBA" id="ARBA00023157"/>
    </source>
</evidence>
<dbReference type="AlphaFoldDB" id="A0A2P2NM63"/>
<organism evidence="9">
    <name type="scientific">Rhizophora mucronata</name>
    <name type="common">Asiatic mangrove</name>
    <dbReference type="NCBI Taxonomy" id="61149"/>
    <lineage>
        <taxon>Eukaryota</taxon>
        <taxon>Viridiplantae</taxon>
        <taxon>Streptophyta</taxon>
        <taxon>Embryophyta</taxon>
        <taxon>Tracheophyta</taxon>
        <taxon>Spermatophyta</taxon>
        <taxon>Magnoliopsida</taxon>
        <taxon>eudicotyledons</taxon>
        <taxon>Gunneridae</taxon>
        <taxon>Pentapetalae</taxon>
        <taxon>rosids</taxon>
        <taxon>fabids</taxon>
        <taxon>Malpighiales</taxon>
        <taxon>Rhizophoraceae</taxon>
        <taxon>Rhizophora</taxon>
    </lineage>
</organism>
<dbReference type="PANTHER" id="PTHR33136:SF4">
    <property type="entry name" value="PROTEIN RALF-LIKE 32"/>
    <property type="match status" value="1"/>
</dbReference>
<evidence type="ECO:0000313" key="9">
    <source>
        <dbReference type="EMBL" id="MBX43494.1"/>
    </source>
</evidence>
<proteinExistence type="inferred from homology"/>
<keyword evidence="3" id="KW-0964">Secreted</keyword>
<comment type="subcellular location">
    <subcellularLocation>
        <location evidence="1">Secreted</location>
    </subcellularLocation>
</comment>
<dbReference type="EMBL" id="GGEC01063010">
    <property type="protein sequence ID" value="MBX43494.1"/>
    <property type="molecule type" value="Transcribed_RNA"/>
</dbReference>
<evidence type="ECO:0000256" key="1">
    <source>
        <dbReference type="ARBA" id="ARBA00004613"/>
    </source>
</evidence>